<proteinExistence type="predicted"/>
<keyword evidence="1" id="KW-0489">Methyltransferase</keyword>
<dbReference type="EMBL" id="VORT01000002">
    <property type="protein sequence ID" value="TXD74438.1"/>
    <property type="molecule type" value="Genomic_DNA"/>
</dbReference>
<evidence type="ECO:0000313" key="2">
    <source>
        <dbReference type="Proteomes" id="UP000321497"/>
    </source>
</evidence>
<comment type="caution">
    <text evidence="1">The sequence shown here is derived from an EMBL/GenBank/DDBJ whole genome shotgun (WGS) entry which is preliminary data.</text>
</comment>
<gene>
    <name evidence="1" type="ORF">ESU54_04090</name>
</gene>
<dbReference type="Proteomes" id="UP000321497">
    <property type="component" value="Unassembled WGS sequence"/>
</dbReference>
<dbReference type="RefSeq" id="WP_111843868.1">
    <property type="nucleotide sequence ID" value="NZ_UEGI01000003.1"/>
</dbReference>
<dbReference type="AlphaFoldDB" id="A0A5C6Z443"/>
<accession>A0A5C6Z443</accession>
<evidence type="ECO:0000313" key="1">
    <source>
        <dbReference type="EMBL" id="TXD74438.1"/>
    </source>
</evidence>
<reference evidence="1 2" key="1">
    <citation type="submission" date="2019-08" db="EMBL/GenBank/DDBJ databases">
        <title>Genome of Aequorivita antarctica SW49 (type strain).</title>
        <authorList>
            <person name="Bowman J.P."/>
        </authorList>
    </citation>
    <scope>NUCLEOTIDE SEQUENCE [LARGE SCALE GENOMIC DNA]</scope>
    <source>
        <strain evidence="1 2">SW49</strain>
    </source>
</reference>
<keyword evidence="2" id="KW-1185">Reference proteome</keyword>
<organism evidence="1 2">
    <name type="scientific">Aequorivita antarctica</name>
    <dbReference type="NCBI Taxonomy" id="153266"/>
    <lineage>
        <taxon>Bacteria</taxon>
        <taxon>Pseudomonadati</taxon>
        <taxon>Bacteroidota</taxon>
        <taxon>Flavobacteriia</taxon>
        <taxon>Flavobacteriales</taxon>
        <taxon>Flavobacteriaceae</taxon>
        <taxon>Aequorivita</taxon>
    </lineage>
</organism>
<dbReference type="OrthoDB" id="4518480at2"/>
<protein>
    <submittedName>
        <fullName evidence="1">RNA methylase</fullName>
    </submittedName>
</protein>
<dbReference type="GO" id="GO:0032259">
    <property type="term" value="P:methylation"/>
    <property type="evidence" value="ECO:0007669"/>
    <property type="project" value="UniProtKB-KW"/>
</dbReference>
<name>A0A5C6Z443_9FLAO</name>
<dbReference type="GO" id="GO:0008168">
    <property type="term" value="F:methyltransferase activity"/>
    <property type="evidence" value="ECO:0007669"/>
    <property type="project" value="UniProtKB-KW"/>
</dbReference>
<sequence length="401" mass="45427">MNSNSWETFFYNTNKLSKPAQAKQLISKEDISEMELLLISVLNGYLANEELNNGLKIYIDNELRNDFIAKMASNPPKLEYSLESWTQQIFGDQKFGIILMGLEQYSNSFAEKAATIVHPLIKVAGLPLHGLSFLFFMGNYGFTPFGIHKDAPGEDGILFHLGPGNKQFYTWDDPKYNAIEHHSKVFHNVSEMLTEGKAHDLEPGDAMFIAHYVYHIANSPKFSVSVVLDYINPSKDLFENELIKETAEENLMHQIAYEKPIKLAATQSDLNELINLQSIQRKMEITLERKMARLKSNGGIGKKSNKIRAKIPSMEAFSIKGKKIFPIYLDEQDPKSTLLFARGHRIVKQKHPELATVIDRLNRGEAISLSSLTQLMDPTWDLVETFGFIQELLSADAIVLV</sequence>
<keyword evidence="1" id="KW-0808">Transferase</keyword>
<dbReference type="SUPFAM" id="SSF51197">
    <property type="entry name" value="Clavaminate synthase-like"/>
    <property type="match status" value="1"/>
</dbReference>